<keyword evidence="2" id="KW-1185">Reference proteome</keyword>
<reference evidence="1 2" key="1">
    <citation type="submission" date="2024-11" db="EMBL/GenBank/DDBJ databases">
        <title>A near-complete genome assembly of Cinchona calisaya.</title>
        <authorList>
            <person name="Lian D.C."/>
            <person name="Zhao X.W."/>
            <person name="Wei L."/>
        </authorList>
    </citation>
    <scope>NUCLEOTIDE SEQUENCE [LARGE SCALE GENOMIC DNA]</scope>
    <source>
        <tissue evidence="1">Nenye</tissue>
    </source>
</reference>
<dbReference type="Proteomes" id="UP001630127">
    <property type="component" value="Unassembled WGS sequence"/>
</dbReference>
<gene>
    <name evidence="1" type="ORF">ACH5RR_001238</name>
</gene>
<dbReference type="AlphaFoldDB" id="A0ABD3B2U5"/>
<dbReference type="PANTHER" id="PTHR11439">
    <property type="entry name" value="GAG-POL-RELATED RETROTRANSPOSON"/>
    <property type="match status" value="1"/>
</dbReference>
<evidence type="ECO:0000313" key="1">
    <source>
        <dbReference type="EMBL" id="KAL3537872.1"/>
    </source>
</evidence>
<accession>A0ABD3B2U5</accession>
<comment type="caution">
    <text evidence="1">The sequence shown here is derived from an EMBL/GenBank/DDBJ whole genome shotgun (WGS) entry which is preliminary data.</text>
</comment>
<protein>
    <submittedName>
        <fullName evidence="1">Uncharacterized protein</fullName>
    </submittedName>
</protein>
<evidence type="ECO:0000313" key="2">
    <source>
        <dbReference type="Proteomes" id="UP001630127"/>
    </source>
</evidence>
<organism evidence="1 2">
    <name type="scientific">Cinchona calisaya</name>
    <dbReference type="NCBI Taxonomy" id="153742"/>
    <lineage>
        <taxon>Eukaryota</taxon>
        <taxon>Viridiplantae</taxon>
        <taxon>Streptophyta</taxon>
        <taxon>Embryophyta</taxon>
        <taxon>Tracheophyta</taxon>
        <taxon>Spermatophyta</taxon>
        <taxon>Magnoliopsida</taxon>
        <taxon>eudicotyledons</taxon>
        <taxon>Gunneridae</taxon>
        <taxon>Pentapetalae</taxon>
        <taxon>asterids</taxon>
        <taxon>lamiids</taxon>
        <taxon>Gentianales</taxon>
        <taxon>Rubiaceae</taxon>
        <taxon>Cinchonoideae</taxon>
        <taxon>Cinchoneae</taxon>
        <taxon>Cinchona</taxon>
    </lineage>
</organism>
<sequence>MITNMQLTAHDGELFSDPVMYQRLVEKLNYLTVTRPVSIVSQFMYSPRTTHWAALEQILCYLKGVPGHGILYCNHGHSRIECFSDADWAGSKIDRRSTTGYCVFVGSNLVSWKSKKQNVVSPSSAESEYRVMAQSTCELIWIHQLLSEIGLDSSLPMRLWCDNQAAIYIASNPIFHERTKHIEVDCHFIREKIQQNFISTNHVKTGEQLADFFTKTLSGPRIDYICNKMGMINIYAPS</sequence>
<dbReference type="InterPro" id="IPR043502">
    <property type="entry name" value="DNA/RNA_pol_sf"/>
</dbReference>
<dbReference type="EMBL" id="JBJUIK010000001">
    <property type="protein sequence ID" value="KAL3537872.1"/>
    <property type="molecule type" value="Genomic_DNA"/>
</dbReference>
<name>A0ABD3B2U5_9GENT</name>
<proteinExistence type="predicted"/>
<dbReference type="PANTHER" id="PTHR11439:SF467">
    <property type="entry name" value="INTEGRASE CATALYTIC DOMAIN-CONTAINING PROTEIN"/>
    <property type="match status" value="1"/>
</dbReference>
<dbReference type="SUPFAM" id="SSF56672">
    <property type="entry name" value="DNA/RNA polymerases"/>
    <property type="match status" value="1"/>
</dbReference>
<dbReference type="CDD" id="cd09272">
    <property type="entry name" value="RNase_HI_RT_Ty1"/>
    <property type="match status" value="1"/>
</dbReference>